<dbReference type="Pfam" id="PF12717">
    <property type="entry name" value="Cnd1"/>
    <property type="match status" value="1"/>
</dbReference>
<dbReference type="GO" id="GO:0007076">
    <property type="term" value="P:mitotic chromosome condensation"/>
    <property type="evidence" value="ECO:0007669"/>
    <property type="project" value="InterPro"/>
</dbReference>
<feature type="compositionally biased region" description="Acidic residues" evidence="11">
    <location>
        <begin position="1198"/>
        <end position="1227"/>
    </location>
</feature>
<keyword evidence="5 10" id="KW-0132">Cell division</keyword>
<sequence>MPDETSRFPIPASLQDLEREPYNLLPYPHDFDDDDEAARADSFCQLVTLIERGNSSLLTGGLYLFQQQQQQQNNDPNVEGIYDPWMDGERVQAMYTLVRKSTSLAPGTRWSLIQALCQAVKILSSILGDDQNDEETQESQQATTQRQSNVVSQEFRDAFACIIARKAASGDAALAMIAATVDSCPNSIGTILAALMDLMHSYEHLASLCAELCSLVSTNQLPVELIREVGRLDTSGSGGESAHKASGIKFVAPFVWELAIKRPQLVLANISHLLQHLENEPYYLRSAILTALGHIIEYIGKALRPNSPNSDDNCGTDNESSPAILEKSRAALLDILQERSHDISSYTRSAVLKSWIRLAHSGSIPVERILPVTIMAIDRLQDKTVMVRKQSLQLVTTLLENNPFMGDLDPAPYKNKLAEMYTFVKNNLPESIKEAHESNLADARANGEDEDAILQLERAALAAAIAEADAMDGVDELNEKDNEFRSKVHALKFAQSALDFIAQFENASANLHGMLLSANGSDVTEALRFFVKARHFNLPCAVTGIKQALTLMWSTEQNIKDEVLKAFVDVFIAQPGTNGEEFLSSNQIARNLLFLTNDATVSELASIEEAMSCLVKDGRIPVEVFSSLWSATATGDGNTRASALHILAMAANADRGIVDSKSRLKTILDTALGDYTEEHRDWKMAHSGALALQRVERAQVDPNSAKYLVLERIIEQLCAIGRGDWCVDTIEKDTLDWFTTAEQVIGALFVISPEPEVSCRDIIHGMHNQTLGSGPSSVEECHPLRLARFFHVLGHIALKLLVYTEALSGAVRRAAAKQSLKKQEEADKAKQKRSSQNSSSDDEEDDIEAELGMAAELEAENERQMAEIAEKEIVGRGLLGVFGPLLVRVVANEGDKFNSEILRQTSTLALCKFMCVSSSFCEQHLPVVFTALANAPKDDVTLRANTVIALGDLAFRFPNQVEPYTHRMYACLRDSSTKVRRHTLMVLTHLILNDMVKVKGQVCEIALCLRDPDQRIRDTSRLLFHELSKRSNNPVYNLLPDIISQLSQAELATDDFRSILGFLLGYIKKEKQNEMLIDKLCQRFPKCQTIGQKADISYCMAQLKVNERSMKCLVDNFKLYKDALHDDDVKRNFFSILSKAKKFAKPELKQALEEFERKLNEEAITSSDNNNADKNATKNRARASKRAGRQRKTKVAIEEEEEEMILESDDEDEEDESDDESEMQFEGEFDKENAENSFVVNLLQSTKRN</sequence>
<dbReference type="GO" id="GO:0000779">
    <property type="term" value="C:condensed chromosome, centromeric region"/>
    <property type="evidence" value="ECO:0007669"/>
    <property type="project" value="TreeGrafter"/>
</dbReference>
<keyword evidence="8" id="KW-0539">Nucleus</keyword>
<evidence type="ECO:0000256" key="5">
    <source>
        <dbReference type="ARBA" id="ARBA00022618"/>
    </source>
</evidence>
<organism evidence="13 14">
    <name type="scientific">Fragilariopsis cylindrus CCMP1102</name>
    <dbReference type="NCBI Taxonomy" id="635003"/>
    <lineage>
        <taxon>Eukaryota</taxon>
        <taxon>Sar</taxon>
        <taxon>Stramenopiles</taxon>
        <taxon>Ochrophyta</taxon>
        <taxon>Bacillariophyta</taxon>
        <taxon>Bacillariophyceae</taxon>
        <taxon>Bacillariophycidae</taxon>
        <taxon>Bacillariales</taxon>
        <taxon>Bacillariaceae</taxon>
        <taxon>Fragilariopsis</taxon>
    </lineage>
</organism>
<reference evidence="13 14" key="1">
    <citation type="submission" date="2016-09" db="EMBL/GenBank/DDBJ databases">
        <title>Extensive genetic diversity and differential bi-allelic expression allows diatom success in the polar Southern Ocean.</title>
        <authorList>
            <consortium name="DOE Joint Genome Institute"/>
            <person name="Mock T."/>
            <person name="Otillar R.P."/>
            <person name="Strauss J."/>
            <person name="Dupont C."/>
            <person name="Frickenhaus S."/>
            <person name="Maumus F."/>
            <person name="Mcmullan M."/>
            <person name="Sanges R."/>
            <person name="Schmutz J."/>
            <person name="Toseland A."/>
            <person name="Valas R."/>
            <person name="Veluchamy A."/>
            <person name="Ward B.J."/>
            <person name="Allen A."/>
            <person name="Barry K."/>
            <person name="Falciatore A."/>
            <person name="Ferrante M."/>
            <person name="Fortunato A.E."/>
            <person name="Gloeckner G."/>
            <person name="Gruber A."/>
            <person name="Hipkin R."/>
            <person name="Janech M."/>
            <person name="Kroth P."/>
            <person name="Leese F."/>
            <person name="Lindquist E."/>
            <person name="Lyon B.R."/>
            <person name="Martin J."/>
            <person name="Mayer C."/>
            <person name="Parker M."/>
            <person name="Quesneville H."/>
            <person name="Raymond J."/>
            <person name="Uhlig C."/>
            <person name="Valentin K.U."/>
            <person name="Worden A.Z."/>
            <person name="Armbrust E.V."/>
            <person name="Bowler C."/>
            <person name="Green B."/>
            <person name="Moulton V."/>
            <person name="Van Oosterhout C."/>
            <person name="Grigoriev I."/>
        </authorList>
    </citation>
    <scope>NUCLEOTIDE SEQUENCE [LARGE SCALE GENOMIC DNA]</scope>
    <source>
        <strain evidence="13 14">CCMP1102</strain>
    </source>
</reference>
<keyword evidence="6 10" id="KW-0498">Mitosis</keyword>
<evidence type="ECO:0000256" key="2">
    <source>
        <dbReference type="ARBA" id="ARBA00004286"/>
    </source>
</evidence>
<dbReference type="InterPro" id="IPR016024">
    <property type="entry name" value="ARM-type_fold"/>
</dbReference>
<dbReference type="KEGG" id="fcy:FRACYDRAFT_258780"/>
<dbReference type="GO" id="GO:0010032">
    <property type="term" value="P:meiotic chromosome condensation"/>
    <property type="evidence" value="ECO:0007669"/>
    <property type="project" value="TreeGrafter"/>
</dbReference>
<protein>
    <submittedName>
        <fullName evidence="13">ARM repeat-containing protein</fullName>
    </submittedName>
</protein>
<dbReference type="GO" id="GO:0005634">
    <property type="term" value="C:nucleus"/>
    <property type="evidence" value="ECO:0007669"/>
    <property type="project" value="UniProtKB-SubCell"/>
</dbReference>
<evidence type="ECO:0000313" key="13">
    <source>
        <dbReference type="EMBL" id="OEU21695.1"/>
    </source>
</evidence>
<keyword evidence="9 10" id="KW-0131">Cell cycle</keyword>
<dbReference type="InParanoid" id="A0A1E7FUA7"/>
<dbReference type="InterPro" id="IPR026971">
    <property type="entry name" value="CND1/NCAPD3"/>
</dbReference>
<feature type="compositionally biased region" description="Basic residues" evidence="11">
    <location>
        <begin position="1177"/>
        <end position="1194"/>
    </location>
</feature>
<keyword evidence="4" id="KW-0158">Chromosome</keyword>
<evidence type="ECO:0000256" key="6">
    <source>
        <dbReference type="ARBA" id="ARBA00022776"/>
    </source>
</evidence>
<dbReference type="SUPFAM" id="SSF48371">
    <property type="entry name" value="ARM repeat"/>
    <property type="match status" value="1"/>
</dbReference>
<feature type="region of interest" description="Disordered" evidence="11">
    <location>
        <begin position="1163"/>
        <end position="1249"/>
    </location>
</feature>
<evidence type="ECO:0000256" key="1">
    <source>
        <dbReference type="ARBA" id="ARBA00004123"/>
    </source>
</evidence>
<evidence type="ECO:0000256" key="10">
    <source>
        <dbReference type="PIRNR" id="PIRNR017127"/>
    </source>
</evidence>
<evidence type="ECO:0000256" key="7">
    <source>
        <dbReference type="ARBA" id="ARBA00023067"/>
    </source>
</evidence>
<feature type="compositionally biased region" description="Low complexity" evidence="11">
    <location>
        <begin position="1165"/>
        <end position="1174"/>
    </location>
</feature>
<evidence type="ECO:0000256" key="4">
    <source>
        <dbReference type="ARBA" id="ARBA00022454"/>
    </source>
</evidence>
<evidence type="ECO:0000256" key="9">
    <source>
        <dbReference type="ARBA" id="ARBA00023306"/>
    </source>
</evidence>
<gene>
    <name evidence="13" type="ORF">FRACYDRAFT_258780</name>
</gene>
<dbReference type="AlphaFoldDB" id="A0A1E7FUA7"/>
<dbReference type="GO" id="GO:0000796">
    <property type="term" value="C:condensin complex"/>
    <property type="evidence" value="ECO:0007669"/>
    <property type="project" value="TreeGrafter"/>
</dbReference>
<dbReference type="GO" id="GO:0042393">
    <property type="term" value="F:histone binding"/>
    <property type="evidence" value="ECO:0007669"/>
    <property type="project" value="TreeGrafter"/>
</dbReference>
<keyword evidence="14" id="KW-1185">Reference proteome</keyword>
<evidence type="ECO:0000256" key="3">
    <source>
        <dbReference type="ARBA" id="ARBA00009606"/>
    </source>
</evidence>
<dbReference type="InterPro" id="IPR007673">
    <property type="entry name" value="Condensin_cplx_su1"/>
</dbReference>
<proteinExistence type="inferred from homology"/>
<dbReference type="PIRSF" id="PIRSF017127">
    <property type="entry name" value="Condensin_D2"/>
    <property type="match status" value="1"/>
</dbReference>
<dbReference type="PANTHER" id="PTHR14222">
    <property type="entry name" value="CONDENSIN"/>
    <property type="match status" value="1"/>
</dbReference>
<feature type="compositionally biased region" description="Polar residues" evidence="11">
    <location>
        <begin position="1235"/>
        <end position="1249"/>
    </location>
</feature>
<comment type="similarity">
    <text evidence="3 10">Belongs to the CND1 (condensin subunit 1) family.</text>
</comment>
<comment type="subcellular location">
    <subcellularLocation>
        <location evidence="2">Chromosome</location>
    </subcellularLocation>
    <subcellularLocation>
        <location evidence="1">Nucleus</location>
    </subcellularLocation>
</comment>
<evidence type="ECO:0000256" key="11">
    <source>
        <dbReference type="SAM" id="MobiDB-lite"/>
    </source>
</evidence>
<dbReference type="InterPro" id="IPR011989">
    <property type="entry name" value="ARM-like"/>
</dbReference>
<accession>A0A1E7FUA7</accession>
<dbReference type="OrthoDB" id="436262at2759"/>
<dbReference type="EMBL" id="KV784353">
    <property type="protein sequence ID" value="OEU21695.1"/>
    <property type="molecule type" value="Genomic_DNA"/>
</dbReference>
<dbReference type="PANTHER" id="PTHR14222:SF2">
    <property type="entry name" value="CONDENSIN COMPLEX SUBUNIT 1"/>
    <property type="match status" value="1"/>
</dbReference>
<name>A0A1E7FUA7_9STRA</name>
<evidence type="ECO:0000313" key="14">
    <source>
        <dbReference type="Proteomes" id="UP000095751"/>
    </source>
</evidence>
<feature type="region of interest" description="Disordered" evidence="11">
    <location>
        <begin position="821"/>
        <end position="847"/>
    </location>
</feature>
<dbReference type="Proteomes" id="UP000095751">
    <property type="component" value="Unassembled WGS sequence"/>
</dbReference>
<keyword evidence="7 10" id="KW-0226">DNA condensation</keyword>
<evidence type="ECO:0000259" key="12">
    <source>
        <dbReference type="Pfam" id="PF12717"/>
    </source>
</evidence>
<feature type="domain" description="Condensin complex subunit 1 C-terminal" evidence="12">
    <location>
        <begin position="942"/>
        <end position="1100"/>
    </location>
</feature>
<dbReference type="GO" id="GO:0051301">
    <property type="term" value="P:cell division"/>
    <property type="evidence" value="ECO:0007669"/>
    <property type="project" value="UniProtKB-KW"/>
</dbReference>
<evidence type="ECO:0000256" key="8">
    <source>
        <dbReference type="ARBA" id="ARBA00023242"/>
    </source>
</evidence>
<comment type="function">
    <text evidence="10">Regulatory subunit of the condensin complex, a complex required for conversion of interphase chromatin into mitotic-like condense chromosomes. The condensin complex probably introduces positive supercoils into relaxed DNA in the presence of type I topoisomerases and converts nicked DNA into positive knotted forms in the presence of type II topoisomerases.</text>
</comment>
<dbReference type="InterPro" id="IPR032682">
    <property type="entry name" value="Cnd1_C"/>
</dbReference>
<dbReference type="Gene3D" id="1.25.10.10">
    <property type="entry name" value="Leucine-rich Repeat Variant"/>
    <property type="match status" value="2"/>
</dbReference>